<evidence type="ECO:0000256" key="12">
    <source>
        <dbReference type="SAM" id="Phobius"/>
    </source>
</evidence>
<dbReference type="NCBIfam" id="TIGR01614">
    <property type="entry name" value="PME_inhib"/>
    <property type="match status" value="2"/>
</dbReference>
<evidence type="ECO:0000256" key="11">
    <source>
        <dbReference type="PROSITE-ProRule" id="PRU10040"/>
    </source>
</evidence>
<name>A0A4D6MR83_VIGUN</name>
<dbReference type="Proteomes" id="UP000501690">
    <property type="component" value="Linkage Group LG8"/>
</dbReference>
<evidence type="ECO:0000256" key="7">
    <source>
        <dbReference type="ARBA" id="ARBA00022801"/>
    </source>
</evidence>
<keyword evidence="10" id="KW-0325">Glycoprotein</keyword>
<dbReference type="Pfam" id="PF01095">
    <property type="entry name" value="Pectinesterase"/>
    <property type="match status" value="2"/>
</dbReference>
<evidence type="ECO:0000256" key="1">
    <source>
        <dbReference type="ARBA" id="ARBA00004191"/>
    </source>
</evidence>
<sequence>MTNPKLPYAGISDSGHHSSLSKKSFYKKKLFLTLFATLLVAASVAAIVAGVKNKKQKSDSSSSSTPLSLSHQSHAILKSACSSTFYSELCFSAVASEPNVTHKITSHRDVIQLSLNITTRAVEHNYFTVKKLTTKHGLTEREKTALHDCLETIDETLDELREAQRDLELYPNKKTLYQHADDLKTLISAAITNQVTCLDGFSHEDADKRIRKALEKGQVHVEHMCSNALAMTKNMTDTDIANFEQNMKLRDNKVGQNRKLLAEESNAGADGGVVWPEWISAADRRLLQATAVKADVVVAADGSGDFKTVSEAVDAAPLKSSKRFVIRIKAGVYKENVEVPKKKTNIMFLGDGRTTTIITASRNVVDGSTTFHSATVAVVGENFLARDITFQNTAGPSKHQAVALRVGGDLSAFYNCDILAYQDTLYVHNNRQFFVKCLVAGTVDFIFGNSAVVFQDCDIHARRPDSGQKNMVTAQGRVDPNQNTGIVIQKCRIGATSDLESVKKSFKTYLGRPWKEYSRTVFMQSSISDVIDPVGWHEWSGNFALSTLVYREYQNTGPGAGTSNRVSWKGFKVITDAAEARAFTPGSFIGGSSWLDSTGFPFSLGLMDTIKSFKGYGKVDELEQQAYQKKTRKRIIIITVSSIVLIAVIIAAVAGVVIHNRNNKSSPSSDSAPQTQLSPAASLKAVCDATRYPNSCFTSISSLPESNTTDPELLFKLSLRVAIDELSKLSSFPSKIRANAEHDARLQKAIDVCSSVIGDALDRLNDSISALGTVTGRIVSSASVSDVETWLSAALTDQDTCLDALGELNSTAARGALQEIDTAMRNSTEFASNSLAIVTRILGLLSRFEAPIHHRRLLGFPEWLGAAERRLLEEKNNDSTPDVVVAKDDSGQFKTIGEALKSVKKKSEKRFSVYVKEGSYVENIDLDKNTWNVMIYGDGKDKTIIVGSRNFMDGTPTFETATFAVKGKGFIAKDIGFVNNAGASKHQAVALRSGSDRSVFFRCSFDGFQDTLYAHSNRQFYRDCDITGTIDFIFGNAAVVFQNCKIMPRQPLPNQFNTITAQGKKDPNQNTGIIVQKSTITPLGNNLTAPTYLGRPWKDFSTTVIMQSEIGSFLNPVGWMSWVANVEPASTIFYAEYQNTGPGADVSQRVKWAGYKPTLTDSDADKFSVQSFIQGPDWLPSAAVQFDSNL</sequence>
<dbReference type="SUPFAM" id="SSF51126">
    <property type="entry name" value="Pectin lyase-like"/>
    <property type="match status" value="2"/>
</dbReference>
<feature type="domain" description="Pectinesterase inhibitor" evidence="13">
    <location>
        <begin position="678"/>
        <end position="837"/>
    </location>
</feature>
<dbReference type="GO" id="GO:0042545">
    <property type="term" value="P:cell wall modification"/>
    <property type="evidence" value="ECO:0007669"/>
    <property type="project" value="InterPro"/>
</dbReference>
<keyword evidence="6" id="KW-0964">Secreted</keyword>
<evidence type="ECO:0000256" key="2">
    <source>
        <dbReference type="ARBA" id="ARBA00005184"/>
    </source>
</evidence>
<evidence type="ECO:0000256" key="4">
    <source>
        <dbReference type="ARBA" id="ARBA00007786"/>
    </source>
</evidence>
<reference evidence="14 15" key="1">
    <citation type="submission" date="2019-04" db="EMBL/GenBank/DDBJ databases">
        <title>An improved genome assembly and genetic linkage map for asparagus bean, Vigna unguiculata ssp. sesquipedialis.</title>
        <authorList>
            <person name="Xia Q."/>
            <person name="Zhang R."/>
            <person name="Dong Y."/>
        </authorList>
    </citation>
    <scope>NUCLEOTIDE SEQUENCE [LARGE SCALE GENOMIC DNA]</scope>
    <source>
        <tissue evidence="14">Leaf</tissue>
    </source>
</reference>
<dbReference type="InterPro" id="IPR012334">
    <property type="entry name" value="Pectin_lyas_fold"/>
</dbReference>
<feature type="active site" evidence="11">
    <location>
        <position position="1031"/>
    </location>
</feature>
<keyword evidence="8" id="KW-0063">Aspartyl esterase</keyword>
<dbReference type="CDD" id="cd15798">
    <property type="entry name" value="PMEI-like_3"/>
    <property type="match status" value="2"/>
</dbReference>
<dbReference type="AlphaFoldDB" id="A0A4D6MR83"/>
<evidence type="ECO:0000256" key="6">
    <source>
        <dbReference type="ARBA" id="ARBA00022512"/>
    </source>
</evidence>
<accession>A0A4D6MR83</accession>
<dbReference type="InterPro" id="IPR006501">
    <property type="entry name" value="Pectinesterase_inhib_dom"/>
</dbReference>
<dbReference type="EMBL" id="CP039352">
    <property type="protein sequence ID" value="QCE02447.1"/>
    <property type="molecule type" value="Genomic_DNA"/>
</dbReference>
<feature type="transmembrane region" description="Helical" evidence="12">
    <location>
        <begin position="30"/>
        <end position="51"/>
    </location>
</feature>
<dbReference type="InterPro" id="IPR035513">
    <property type="entry name" value="Invertase/methylesterase_inhib"/>
</dbReference>
<feature type="transmembrane region" description="Helical" evidence="12">
    <location>
        <begin position="635"/>
        <end position="658"/>
    </location>
</feature>
<evidence type="ECO:0000256" key="9">
    <source>
        <dbReference type="ARBA" id="ARBA00023157"/>
    </source>
</evidence>
<gene>
    <name evidence="14" type="ORF">DEO72_LG8g459</name>
</gene>
<evidence type="ECO:0000256" key="3">
    <source>
        <dbReference type="ARBA" id="ARBA00006027"/>
    </source>
</evidence>
<dbReference type="PANTHER" id="PTHR31707">
    <property type="entry name" value="PECTINESTERASE"/>
    <property type="match status" value="1"/>
</dbReference>
<evidence type="ECO:0000259" key="13">
    <source>
        <dbReference type="SMART" id="SM00856"/>
    </source>
</evidence>
<dbReference type="FunFam" id="2.160.20.10:FF:000001">
    <property type="entry name" value="Pectinesterase"/>
    <property type="match status" value="2"/>
</dbReference>
<dbReference type="SUPFAM" id="SSF101148">
    <property type="entry name" value="Plant invertase/pectin methylesterase inhibitor"/>
    <property type="match status" value="2"/>
</dbReference>
<comment type="similarity">
    <text evidence="4">In the C-terminal section; belongs to the pectinesterase family.</text>
</comment>
<feature type="active site" evidence="11">
    <location>
        <position position="444"/>
    </location>
</feature>
<dbReference type="SMART" id="SM00856">
    <property type="entry name" value="PMEI"/>
    <property type="match status" value="2"/>
</dbReference>
<keyword evidence="12" id="KW-0472">Membrane</keyword>
<keyword evidence="9" id="KW-1015">Disulfide bond</keyword>
<dbReference type="GO" id="GO:0030599">
    <property type="term" value="F:pectinesterase activity"/>
    <property type="evidence" value="ECO:0007669"/>
    <property type="project" value="UniProtKB-EC"/>
</dbReference>
<evidence type="ECO:0000256" key="5">
    <source>
        <dbReference type="ARBA" id="ARBA00013229"/>
    </source>
</evidence>
<dbReference type="Gene3D" id="1.20.140.40">
    <property type="entry name" value="Invertase/pectin methylesterase inhibitor family protein"/>
    <property type="match status" value="2"/>
</dbReference>
<dbReference type="GO" id="GO:0004857">
    <property type="term" value="F:enzyme inhibitor activity"/>
    <property type="evidence" value="ECO:0007669"/>
    <property type="project" value="InterPro"/>
</dbReference>
<comment type="subcellular location">
    <subcellularLocation>
        <location evidence="1">Secreted</location>
        <location evidence="1">Cell wall</location>
    </subcellularLocation>
</comment>
<keyword evidence="15" id="KW-1185">Reference proteome</keyword>
<dbReference type="InterPro" id="IPR033131">
    <property type="entry name" value="Pectinesterase_Asp_AS"/>
</dbReference>
<dbReference type="InterPro" id="IPR000070">
    <property type="entry name" value="Pectinesterase_cat"/>
</dbReference>
<dbReference type="InterPro" id="IPR018040">
    <property type="entry name" value="Pectinesterase_Tyr_AS"/>
</dbReference>
<dbReference type="FunFam" id="1.20.140.40:FF:000010">
    <property type="entry name" value="Pectinesterase"/>
    <property type="match status" value="2"/>
</dbReference>
<proteinExistence type="inferred from homology"/>
<keyword evidence="6" id="KW-0134">Cell wall</keyword>
<evidence type="ECO:0000313" key="14">
    <source>
        <dbReference type="EMBL" id="QCE02447.1"/>
    </source>
</evidence>
<dbReference type="PROSITE" id="PS00800">
    <property type="entry name" value="PECTINESTERASE_1"/>
    <property type="match status" value="2"/>
</dbReference>
<dbReference type="Pfam" id="PF04043">
    <property type="entry name" value="PMEI"/>
    <property type="match status" value="2"/>
</dbReference>
<comment type="pathway">
    <text evidence="2">Glycan metabolism; pectin degradation; 2-dehydro-3-deoxy-D-gluconate from pectin: step 1/5.</text>
</comment>
<comment type="similarity">
    <text evidence="3">In the N-terminal section; belongs to the PMEI family.</text>
</comment>
<dbReference type="GO" id="GO:0045490">
    <property type="term" value="P:pectin catabolic process"/>
    <property type="evidence" value="ECO:0007669"/>
    <property type="project" value="UniProtKB-UniPathway"/>
</dbReference>
<organism evidence="14 15">
    <name type="scientific">Vigna unguiculata</name>
    <name type="common">Cowpea</name>
    <dbReference type="NCBI Taxonomy" id="3917"/>
    <lineage>
        <taxon>Eukaryota</taxon>
        <taxon>Viridiplantae</taxon>
        <taxon>Streptophyta</taxon>
        <taxon>Embryophyta</taxon>
        <taxon>Tracheophyta</taxon>
        <taxon>Spermatophyta</taxon>
        <taxon>Magnoliopsida</taxon>
        <taxon>eudicotyledons</taxon>
        <taxon>Gunneridae</taxon>
        <taxon>Pentapetalae</taxon>
        <taxon>rosids</taxon>
        <taxon>fabids</taxon>
        <taxon>Fabales</taxon>
        <taxon>Fabaceae</taxon>
        <taxon>Papilionoideae</taxon>
        <taxon>50 kb inversion clade</taxon>
        <taxon>NPAAA clade</taxon>
        <taxon>indigoferoid/millettioid clade</taxon>
        <taxon>Phaseoleae</taxon>
        <taxon>Vigna</taxon>
    </lineage>
</organism>
<dbReference type="UniPathway" id="UPA00545">
    <property type="reaction ID" value="UER00823"/>
</dbReference>
<protein>
    <recommendedName>
        <fullName evidence="5">pectinesterase</fullName>
        <ecNumber evidence="5">3.1.1.11</ecNumber>
    </recommendedName>
</protein>
<feature type="domain" description="Pectinesterase inhibitor" evidence="13">
    <location>
        <begin position="72"/>
        <end position="231"/>
    </location>
</feature>
<dbReference type="EC" id="3.1.1.11" evidence="5"/>
<evidence type="ECO:0000256" key="8">
    <source>
        <dbReference type="ARBA" id="ARBA00023085"/>
    </source>
</evidence>
<evidence type="ECO:0000313" key="15">
    <source>
        <dbReference type="Proteomes" id="UP000501690"/>
    </source>
</evidence>
<dbReference type="InterPro" id="IPR011050">
    <property type="entry name" value="Pectin_lyase_fold/virulence"/>
</dbReference>
<keyword evidence="12" id="KW-1133">Transmembrane helix</keyword>
<dbReference type="Gene3D" id="2.160.20.10">
    <property type="entry name" value="Single-stranded right-handed beta-helix, Pectin lyase-like"/>
    <property type="match status" value="2"/>
</dbReference>
<keyword evidence="7" id="KW-0378">Hydrolase</keyword>
<dbReference type="PROSITE" id="PS00503">
    <property type="entry name" value="PECTINESTERASE_2"/>
    <property type="match status" value="2"/>
</dbReference>
<keyword evidence="12" id="KW-0812">Transmembrane</keyword>
<evidence type="ECO:0000256" key="10">
    <source>
        <dbReference type="ARBA" id="ARBA00023180"/>
    </source>
</evidence>